<accession>A0A7W4NPK5</accession>
<evidence type="ECO:0000313" key="7">
    <source>
        <dbReference type="EMBL" id="MBB2161786.1"/>
    </source>
</evidence>
<dbReference type="AlphaFoldDB" id="A0A7W4NPK5"/>
<dbReference type="InterPro" id="IPR016156">
    <property type="entry name" value="FAD/NAD-linked_Rdtase_dimer_sf"/>
</dbReference>
<evidence type="ECO:0000259" key="5">
    <source>
        <dbReference type="Pfam" id="PF07992"/>
    </source>
</evidence>
<organism evidence="7 8">
    <name type="scientific">Gluconacetobacter sacchari</name>
    <dbReference type="NCBI Taxonomy" id="92759"/>
    <lineage>
        <taxon>Bacteria</taxon>
        <taxon>Pseudomonadati</taxon>
        <taxon>Pseudomonadota</taxon>
        <taxon>Alphaproteobacteria</taxon>
        <taxon>Acetobacterales</taxon>
        <taxon>Acetobacteraceae</taxon>
        <taxon>Gluconacetobacter</taxon>
    </lineage>
</organism>
<dbReference type="InterPro" id="IPR050446">
    <property type="entry name" value="FAD-oxidoreductase/Apoptosis"/>
</dbReference>
<protein>
    <submittedName>
        <fullName evidence="7">FAD-dependent oxidoreductase</fullName>
    </submittedName>
</protein>
<dbReference type="Gene3D" id="3.30.390.30">
    <property type="match status" value="1"/>
</dbReference>
<dbReference type="PANTHER" id="PTHR43557">
    <property type="entry name" value="APOPTOSIS-INDUCING FACTOR 1"/>
    <property type="match status" value="1"/>
</dbReference>
<dbReference type="InterPro" id="IPR028202">
    <property type="entry name" value="Reductase_C"/>
</dbReference>
<dbReference type="Proteomes" id="UP000589085">
    <property type="component" value="Unassembled WGS sequence"/>
</dbReference>
<dbReference type="RefSeq" id="WP_182998615.1">
    <property type="nucleotide sequence ID" value="NZ_JABEQJ010000025.1"/>
</dbReference>
<proteinExistence type="predicted"/>
<dbReference type="InterPro" id="IPR036188">
    <property type="entry name" value="FAD/NAD-bd_sf"/>
</dbReference>
<evidence type="ECO:0000256" key="3">
    <source>
        <dbReference type="ARBA" id="ARBA00022827"/>
    </source>
</evidence>
<dbReference type="PRINTS" id="PR00411">
    <property type="entry name" value="PNDRDTASEI"/>
</dbReference>
<sequence>MGGHVVAIGASHAGVQFVAALRELGHDGPITLIGEEVAWPYQRPPLSKAFMAGSTAPDNMALRGPDFFDMSGIVTRLGIAVRAIDRARQQVVLSDGETVDYDALLLATGTRPRPWPGGPMPEGVFALRSLGDAACLRTAAEHASGPVVIVGGGYIGLELAATLRGKGGHDVTVVEAAPRLLARAASSDLSALVARRHAEAGVRLRTDVGVTEIDARDGKVVAVRLNDGSVLPAALVVLGIGVVPNQELAMEAGLPCENGIIVDRQCQTLDPAIFAAGDCTLHPNRFAGGMIRLECVQNAHDQARTAAAVLMGQEASYDTVPWFWSDQFGMKLQTAGLVEGSVRSVPRGAPEGGRGAFYHFGPDGCLKAVETVNMPAEHMLARKLLAAGVSPPADQIADPGHDLRGLLSKPL</sequence>
<dbReference type="InterPro" id="IPR023753">
    <property type="entry name" value="FAD/NAD-binding_dom"/>
</dbReference>
<evidence type="ECO:0000256" key="2">
    <source>
        <dbReference type="ARBA" id="ARBA00022630"/>
    </source>
</evidence>
<feature type="domain" description="FAD/NAD(P)-binding" evidence="5">
    <location>
        <begin position="4"/>
        <end position="303"/>
    </location>
</feature>
<comment type="caution">
    <text evidence="7">The sequence shown here is derived from an EMBL/GenBank/DDBJ whole genome shotgun (WGS) entry which is preliminary data.</text>
</comment>
<dbReference type="Gene3D" id="3.50.50.60">
    <property type="entry name" value="FAD/NAD(P)-binding domain"/>
    <property type="match status" value="2"/>
</dbReference>
<name>A0A7W4NPK5_9PROT</name>
<keyword evidence="3" id="KW-0274">FAD</keyword>
<evidence type="ECO:0000256" key="4">
    <source>
        <dbReference type="ARBA" id="ARBA00023002"/>
    </source>
</evidence>
<dbReference type="Pfam" id="PF14759">
    <property type="entry name" value="Reductase_C"/>
    <property type="match status" value="1"/>
</dbReference>
<dbReference type="GO" id="GO:0016651">
    <property type="term" value="F:oxidoreductase activity, acting on NAD(P)H"/>
    <property type="evidence" value="ECO:0007669"/>
    <property type="project" value="TreeGrafter"/>
</dbReference>
<feature type="domain" description="Reductase C-terminal" evidence="6">
    <location>
        <begin position="322"/>
        <end position="406"/>
    </location>
</feature>
<keyword evidence="2" id="KW-0285">Flavoprotein</keyword>
<evidence type="ECO:0000259" key="6">
    <source>
        <dbReference type="Pfam" id="PF14759"/>
    </source>
</evidence>
<comment type="cofactor">
    <cofactor evidence="1">
        <name>FAD</name>
        <dbReference type="ChEBI" id="CHEBI:57692"/>
    </cofactor>
</comment>
<dbReference type="GO" id="GO:0005737">
    <property type="term" value="C:cytoplasm"/>
    <property type="evidence" value="ECO:0007669"/>
    <property type="project" value="TreeGrafter"/>
</dbReference>
<dbReference type="PANTHER" id="PTHR43557:SF2">
    <property type="entry name" value="RIESKE DOMAIN-CONTAINING PROTEIN-RELATED"/>
    <property type="match status" value="1"/>
</dbReference>
<reference evidence="7 8" key="1">
    <citation type="submission" date="2020-04" db="EMBL/GenBank/DDBJ databases">
        <title>Description of novel Gluconacetobacter.</title>
        <authorList>
            <person name="Sombolestani A."/>
        </authorList>
    </citation>
    <scope>NUCLEOTIDE SEQUENCE [LARGE SCALE GENOMIC DNA]</scope>
    <source>
        <strain evidence="7 8">LMG 19747</strain>
    </source>
</reference>
<gene>
    <name evidence="7" type="ORF">HLH48_16710</name>
</gene>
<evidence type="ECO:0000313" key="8">
    <source>
        <dbReference type="Proteomes" id="UP000589085"/>
    </source>
</evidence>
<evidence type="ECO:0000256" key="1">
    <source>
        <dbReference type="ARBA" id="ARBA00001974"/>
    </source>
</evidence>
<dbReference type="Pfam" id="PF07992">
    <property type="entry name" value="Pyr_redox_2"/>
    <property type="match status" value="1"/>
</dbReference>
<keyword evidence="4" id="KW-0560">Oxidoreductase</keyword>
<dbReference type="SUPFAM" id="SSF51905">
    <property type="entry name" value="FAD/NAD(P)-binding domain"/>
    <property type="match status" value="1"/>
</dbReference>
<dbReference type="EMBL" id="JABEQJ010000025">
    <property type="protein sequence ID" value="MBB2161786.1"/>
    <property type="molecule type" value="Genomic_DNA"/>
</dbReference>
<dbReference type="PRINTS" id="PR00368">
    <property type="entry name" value="FADPNR"/>
</dbReference>
<dbReference type="SUPFAM" id="SSF55424">
    <property type="entry name" value="FAD/NAD-linked reductases, dimerisation (C-terminal) domain"/>
    <property type="match status" value="1"/>
</dbReference>